<dbReference type="Pfam" id="PF00076">
    <property type="entry name" value="RRM_1"/>
    <property type="match status" value="1"/>
</dbReference>
<feature type="region of interest" description="Disordered" evidence="3">
    <location>
        <begin position="152"/>
        <end position="383"/>
    </location>
</feature>
<dbReference type="InterPro" id="IPR000504">
    <property type="entry name" value="RRM_dom"/>
</dbReference>
<dbReference type="Gene3D" id="3.10.450.50">
    <property type="match status" value="1"/>
</dbReference>
<dbReference type="PANTHER" id="PTHR10693:SF20">
    <property type="entry name" value="AT27578P"/>
    <property type="match status" value="1"/>
</dbReference>
<feature type="domain" description="NTF2" evidence="5">
    <location>
        <begin position="28"/>
        <end position="146"/>
    </location>
</feature>
<sequence>MSQPAQDSASAATNGSASAAAKHSATQIGFQFVNQYYTYLNSSTEKLHRFYTKRSTFCHATEGDIDPPEYYGQQDIHNKIMSLGFRDPKAFVHHISAQSSEAGGILIQVIGEMQNGDDAPWKKFTQTFFLAEQPNGYFVLNDIFMYLKEENEFEEDEPVQDEEHGDVVDAEESKPVEVVAAKEEAPVAEEKEVEAAPAPVEEKKEEEAAPAQPEEVKQEEPAPTPAPAAEKEEPVEAAPAVVEEEKAETAPEPPVSEPAETPKAEQPVEKVEQKKEPEQPKPQQPAKPAAAPAPPKPTGPPPPKTWASLAAQGSKGAWGNSLASKEAASTSAAAQQPAQAPAAAQPAKQQQARPAPKEQQQQSGASTPAAAGQQALGGHPAGKYPQLDAARAVTTNICFVKLNNWQSQETTPPVSEAVLGNTLGKYGEITKIDFVKTKACAFVEYKSVESARRAIIASLRTVDGGEGGIKIPAEGGGYQKIIVESRKEKEDRGKGALPVGAGSAQGQGAQAGQGPRRQGQQGQGQGQGGPRGGQGAGGPRGGGRGGRGGQQGQGQGQNRQQPQQQQ</sequence>
<dbReference type="Proteomes" id="UP000812966">
    <property type="component" value="Unassembled WGS sequence"/>
</dbReference>
<dbReference type="InterPro" id="IPR032710">
    <property type="entry name" value="NTF2-like_dom_sf"/>
</dbReference>
<dbReference type="PANTHER" id="PTHR10693">
    <property type="entry name" value="RAS GTPASE-ACTIVATING PROTEIN-BINDING PROTEIN"/>
    <property type="match status" value="1"/>
</dbReference>
<feature type="compositionally biased region" description="Gly residues" evidence="3">
    <location>
        <begin position="521"/>
        <end position="555"/>
    </location>
</feature>
<feature type="compositionally biased region" description="Low complexity" evidence="3">
    <location>
        <begin position="556"/>
        <end position="566"/>
    </location>
</feature>
<proteinExistence type="predicted"/>
<evidence type="ECO:0000259" key="4">
    <source>
        <dbReference type="PROSITE" id="PS50102"/>
    </source>
</evidence>
<dbReference type="CDD" id="cd00780">
    <property type="entry name" value="NTF2"/>
    <property type="match status" value="1"/>
</dbReference>
<feature type="compositionally biased region" description="Pro residues" evidence="3">
    <location>
        <begin position="280"/>
        <end position="304"/>
    </location>
</feature>
<dbReference type="InterPro" id="IPR012677">
    <property type="entry name" value="Nucleotide-bd_a/b_plait_sf"/>
</dbReference>
<protein>
    <submittedName>
        <fullName evidence="6">Uncharacterized protein</fullName>
    </submittedName>
</protein>
<reference evidence="6" key="1">
    <citation type="submission" date="2020-04" db="EMBL/GenBank/DDBJ databases">
        <title>Analysis of mating type loci in Filobasidium floriforme.</title>
        <authorList>
            <person name="Nowrousian M."/>
        </authorList>
    </citation>
    <scope>NUCLEOTIDE SEQUENCE</scope>
    <source>
        <strain evidence="6">CBS 6242</strain>
    </source>
</reference>
<dbReference type="GO" id="GO:0034517">
    <property type="term" value="P:ribophagy"/>
    <property type="evidence" value="ECO:0007669"/>
    <property type="project" value="TreeGrafter"/>
</dbReference>
<dbReference type="SUPFAM" id="SSF54427">
    <property type="entry name" value="NTF2-like"/>
    <property type="match status" value="1"/>
</dbReference>
<dbReference type="FunFam" id="3.10.450.50:FF:000003">
    <property type="entry name" value="Nuclear transport factor 2 family protein"/>
    <property type="match status" value="1"/>
</dbReference>
<dbReference type="Gene3D" id="3.30.70.330">
    <property type="match status" value="1"/>
</dbReference>
<dbReference type="InterPro" id="IPR002075">
    <property type="entry name" value="NTF2_dom"/>
</dbReference>
<dbReference type="PROSITE" id="PS50102">
    <property type="entry name" value="RRM"/>
    <property type="match status" value="1"/>
</dbReference>
<dbReference type="EMBL" id="JABELV010000110">
    <property type="protein sequence ID" value="KAG7530736.1"/>
    <property type="molecule type" value="Genomic_DNA"/>
</dbReference>
<accession>A0A8K0JJM3</accession>
<evidence type="ECO:0000313" key="6">
    <source>
        <dbReference type="EMBL" id="KAG7530736.1"/>
    </source>
</evidence>
<dbReference type="GO" id="GO:1990904">
    <property type="term" value="C:ribonucleoprotein complex"/>
    <property type="evidence" value="ECO:0007669"/>
    <property type="project" value="TreeGrafter"/>
</dbReference>
<feature type="compositionally biased region" description="Low complexity" evidence="3">
    <location>
        <begin position="323"/>
        <end position="362"/>
    </location>
</feature>
<evidence type="ECO:0000313" key="7">
    <source>
        <dbReference type="Proteomes" id="UP000812966"/>
    </source>
</evidence>
<feature type="domain" description="RRM" evidence="4">
    <location>
        <begin position="395"/>
        <end position="488"/>
    </location>
</feature>
<dbReference type="PROSITE" id="PS50177">
    <property type="entry name" value="NTF2_DOMAIN"/>
    <property type="match status" value="1"/>
</dbReference>
<evidence type="ECO:0000256" key="1">
    <source>
        <dbReference type="ARBA" id="ARBA00022884"/>
    </source>
</evidence>
<dbReference type="InterPro" id="IPR035979">
    <property type="entry name" value="RBD_domain_sf"/>
</dbReference>
<keyword evidence="7" id="KW-1185">Reference proteome</keyword>
<evidence type="ECO:0000256" key="2">
    <source>
        <dbReference type="PROSITE-ProRule" id="PRU00176"/>
    </source>
</evidence>
<organism evidence="6 7">
    <name type="scientific">Filobasidium floriforme</name>
    <dbReference type="NCBI Taxonomy" id="5210"/>
    <lineage>
        <taxon>Eukaryota</taxon>
        <taxon>Fungi</taxon>
        <taxon>Dikarya</taxon>
        <taxon>Basidiomycota</taxon>
        <taxon>Agaricomycotina</taxon>
        <taxon>Tremellomycetes</taxon>
        <taxon>Filobasidiales</taxon>
        <taxon>Filobasidiaceae</taxon>
        <taxon>Filobasidium</taxon>
    </lineage>
</organism>
<dbReference type="GO" id="GO:1990861">
    <property type="term" value="C:Ubp3-Bre5 deubiquitination complex"/>
    <property type="evidence" value="ECO:0007669"/>
    <property type="project" value="TreeGrafter"/>
</dbReference>
<gene>
    <name evidence="6" type="ORF">FFLO_04844</name>
</gene>
<evidence type="ECO:0000256" key="3">
    <source>
        <dbReference type="SAM" id="MobiDB-lite"/>
    </source>
</evidence>
<comment type="caution">
    <text evidence="6">The sequence shown here is derived from an EMBL/GenBank/DDBJ whole genome shotgun (WGS) entry which is preliminary data.</text>
</comment>
<dbReference type="InterPro" id="IPR018222">
    <property type="entry name" value="Nuclear_transport_factor_2_euk"/>
</dbReference>
<dbReference type="Pfam" id="PF02136">
    <property type="entry name" value="NTF2"/>
    <property type="match status" value="1"/>
</dbReference>
<feature type="region of interest" description="Disordered" evidence="3">
    <location>
        <begin position="486"/>
        <end position="566"/>
    </location>
</feature>
<dbReference type="InterPro" id="IPR039539">
    <property type="entry name" value="Ras_GTPase_bind_prot"/>
</dbReference>
<name>A0A8K0JJM3_9TREE</name>
<feature type="compositionally biased region" description="Basic and acidic residues" evidence="3">
    <location>
        <begin position="161"/>
        <end position="207"/>
    </location>
</feature>
<dbReference type="CDD" id="cd00590">
    <property type="entry name" value="RRM_SF"/>
    <property type="match status" value="1"/>
</dbReference>
<evidence type="ECO:0000259" key="5">
    <source>
        <dbReference type="PROSITE" id="PS50177"/>
    </source>
</evidence>
<dbReference type="GO" id="GO:0003729">
    <property type="term" value="F:mRNA binding"/>
    <property type="evidence" value="ECO:0007669"/>
    <property type="project" value="TreeGrafter"/>
</dbReference>
<dbReference type="GO" id="GO:0005829">
    <property type="term" value="C:cytosol"/>
    <property type="evidence" value="ECO:0007669"/>
    <property type="project" value="TreeGrafter"/>
</dbReference>
<keyword evidence="1 2" id="KW-0694">RNA-binding</keyword>
<dbReference type="GO" id="GO:0016579">
    <property type="term" value="P:protein deubiquitination"/>
    <property type="evidence" value="ECO:0007669"/>
    <property type="project" value="TreeGrafter"/>
</dbReference>
<feature type="compositionally biased region" description="Basic and acidic residues" evidence="3">
    <location>
        <begin position="260"/>
        <end position="279"/>
    </location>
</feature>
<dbReference type="SUPFAM" id="SSF54928">
    <property type="entry name" value="RNA-binding domain, RBD"/>
    <property type="match status" value="1"/>
</dbReference>
<dbReference type="AlphaFoldDB" id="A0A8K0JJM3"/>